<organism evidence="1 2">
    <name type="scientific">Brassica napus</name>
    <name type="common">Rape</name>
    <dbReference type="NCBI Taxonomy" id="3708"/>
    <lineage>
        <taxon>Eukaryota</taxon>
        <taxon>Viridiplantae</taxon>
        <taxon>Streptophyta</taxon>
        <taxon>Embryophyta</taxon>
        <taxon>Tracheophyta</taxon>
        <taxon>Spermatophyta</taxon>
        <taxon>Magnoliopsida</taxon>
        <taxon>eudicotyledons</taxon>
        <taxon>Gunneridae</taxon>
        <taxon>Pentapetalae</taxon>
        <taxon>rosids</taxon>
        <taxon>malvids</taxon>
        <taxon>Brassicales</taxon>
        <taxon>Brassicaceae</taxon>
        <taxon>Brassiceae</taxon>
        <taxon>Brassica</taxon>
    </lineage>
</organism>
<protein>
    <submittedName>
        <fullName evidence="1">Uncharacterized protein</fullName>
    </submittedName>
</protein>
<keyword evidence="2" id="KW-1185">Reference proteome</keyword>
<name>A0ABQ8BFP3_BRANA</name>
<proteinExistence type="predicted"/>
<sequence length="83" mass="9947">MWEMNGLKSTTFRPRHAKLLPLFTWQSTIYYIWSEQNARLHRNTYRPPDSISNSIGSYIKSKIVEIRTSSPRLSSSFFQLWHR</sequence>
<dbReference type="EMBL" id="JAGKQM010000011">
    <property type="protein sequence ID" value="KAH0903646.1"/>
    <property type="molecule type" value="Genomic_DNA"/>
</dbReference>
<accession>A0ABQ8BFP3</accession>
<evidence type="ECO:0000313" key="1">
    <source>
        <dbReference type="EMBL" id="KAH0903646.1"/>
    </source>
</evidence>
<gene>
    <name evidence="1" type="ORF">HID58_043149</name>
</gene>
<reference evidence="1 2" key="1">
    <citation type="submission" date="2021-05" db="EMBL/GenBank/DDBJ databases">
        <title>Genome Assembly of Synthetic Allotetraploid Brassica napus Reveals Homoeologous Exchanges between Subgenomes.</title>
        <authorList>
            <person name="Davis J.T."/>
        </authorList>
    </citation>
    <scope>NUCLEOTIDE SEQUENCE [LARGE SCALE GENOMIC DNA]</scope>
    <source>
        <strain evidence="2">cv. Da-Ae</strain>
        <tissue evidence="1">Seedling</tissue>
    </source>
</reference>
<comment type="caution">
    <text evidence="1">The sequence shown here is derived from an EMBL/GenBank/DDBJ whole genome shotgun (WGS) entry which is preliminary data.</text>
</comment>
<evidence type="ECO:0000313" key="2">
    <source>
        <dbReference type="Proteomes" id="UP000824890"/>
    </source>
</evidence>
<dbReference type="Proteomes" id="UP000824890">
    <property type="component" value="Unassembled WGS sequence"/>
</dbReference>